<gene>
    <name evidence="2" type="ORF">H920_09225</name>
</gene>
<sequence length="302" mass="34336">MTQTLFQKEDPLNLGGGWSSCRRRRRGAPIFKRRYSYGPKPGYKPPRKKAKQPPGPGPWFQPLRRPCWYPNWGCCGGPWRPPPAGFRKPPCPLELMRVYGLHPLCPCCCSCCDGEENSALPETFYGLLQDPSLVLSPAPPAPVQERESPAPQLLEGEEEIKEEERQEESLGECKAEEEYEEEESDGEEEEESEELEAEAEEEEEAGTEDEDGEEEEEVKEGECEEEGNQQEEKAVEDPGPEGEQRGEENHFPLEMPLSFLVGAEEEEDEEGKDFMSYTYLSLDQMIPDVPQETLFMIPDMDH</sequence>
<protein>
    <recommendedName>
        <fullName evidence="4">Coiled-coil domain-containing glutamate-rich protein 1</fullName>
    </recommendedName>
</protein>
<dbReference type="EMBL" id="KN122602">
    <property type="protein sequence ID" value="KFO29377.1"/>
    <property type="molecule type" value="Genomic_DNA"/>
</dbReference>
<evidence type="ECO:0000313" key="3">
    <source>
        <dbReference type="Proteomes" id="UP000028990"/>
    </source>
</evidence>
<feature type="compositionally biased region" description="Basic and acidic residues" evidence="1">
    <location>
        <begin position="162"/>
        <end position="176"/>
    </location>
</feature>
<feature type="region of interest" description="Disordered" evidence="1">
    <location>
        <begin position="33"/>
        <end position="56"/>
    </location>
</feature>
<organism evidence="2 3">
    <name type="scientific">Fukomys damarensis</name>
    <name type="common">Damaraland mole rat</name>
    <name type="synonym">Cryptomys damarensis</name>
    <dbReference type="NCBI Taxonomy" id="885580"/>
    <lineage>
        <taxon>Eukaryota</taxon>
        <taxon>Metazoa</taxon>
        <taxon>Chordata</taxon>
        <taxon>Craniata</taxon>
        <taxon>Vertebrata</taxon>
        <taxon>Euteleostomi</taxon>
        <taxon>Mammalia</taxon>
        <taxon>Eutheria</taxon>
        <taxon>Euarchontoglires</taxon>
        <taxon>Glires</taxon>
        <taxon>Rodentia</taxon>
        <taxon>Hystricomorpha</taxon>
        <taxon>Bathyergidae</taxon>
        <taxon>Fukomys</taxon>
    </lineage>
</organism>
<feature type="compositionally biased region" description="Basic and acidic residues" evidence="1">
    <location>
        <begin position="230"/>
        <end position="251"/>
    </location>
</feature>
<dbReference type="InterPro" id="IPR052696">
    <property type="entry name" value="Coiled-coil_domain"/>
</dbReference>
<reference evidence="2 3" key="1">
    <citation type="submission" date="2013-11" db="EMBL/GenBank/DDBJ databases">
        <title>The Damaraland mole rat (Fukomys damarensis) genome and evolution of African mole rats.</title>
        <authorList>
            <person name="Gladyshev V.N."/>
            <person name="Fang X."/>
        </authorList>
    </citation>
    <scope>NUCLEOTIDE SEQUENCE [LARGE SCALE GENOMIC DNA]</scope>
    <source>
        <tissue evidence="2">Liver</tissue>
    </source>
</reference>
<keyword evidence="3" id="KW-1185">Reference proteome</keyword>
<accession>A0A091DE75</accession>
<dbReference type="PANTHER" id="PTHR37337:SF1">
    <property type="entry name" value="COILED-COIL DOMAIN-CONTAINING GLUTAMATE-RICH PROTEIN 1"/>
    <property type="match status" value="1"/>
</dbReference>
<name>A0A091DE75_FUKDA</name>
<dbReference type="AlphaFoldDB" id="A0A091DE75"/>
<dbReference type="Proteomes" id="UP000028990">
    <property type="component" value="Unassembled WGS sequence"/>
</dbReference>
<dbReference type="Pfam" id="PF15482">
    <property type="entry name" value="CCER1"/>
    <property type="match status" value="1"/>
</dbReference>
<dbReference type="InterPro" id="IPR027889">
    <property type="entry name" value="CCER1"/>
</dbReference>
<dbReference type="PANTHER" id="PTHR37337">
    <property type="entry name" value="COILED-COIL DOMAIN-CONTAINING GLUTAMATE-RICH PROTEIN 1"/>
    <property type="match status" value="1"/>
</dbReference>
<feature type="compositionally biased region" description="Acidic residues" evidence="1">
    <location>
        <begin position="177"/>
        <end position="229"/>
    </location>
</feature>
<dbReference type="eggNOG" id="ENOG502S11C">
    <property type="taxonomic scope" value="Eukaryota"/>
</dbReference>
<evidence type="ECO:0000313" key="2">
    <source>
        <dbReference type="EMBL" id="KFO29377.1"/>
    </source>
</evidence>
<feature type="region of interest" description="Disordered" evidence="1">
    <location>
        <begin position="135"/>
        <end position="253"/>
    </location>
</feature>
<evidence type="ECO:0008006" key="4">
    <source>
        <dbReference type="Google" id="ProtNLM"/>
    </source>
</evidence>
<feature type="region of interest" description="Disordered" evidence="1">
    <location>
        <begin position="1"/>
        <end position="20"/>
    </location>
</feature>
<proteinExistence type="predicted"/>
<evidence type="ECO:0000256" key="1">
    <source>
        <dbReference type="SAM" id="MobiDB-lite"/>
    </source>
</evidence>